<keyword evidence="2 7" id="KW-0472">Membrane</keyword>
<feature type="domain" description="Ig-like" evidence="9">
    <location>
        <begin position="628"/>
        <end position="726"/>
    </location>
</feature>
<dbReference type="InterPro" id="IPR003961">
    <property type="entry name" value="FN3_dom"/>
</dbReference>
<dbReference type="GO" id="GO:0005886">
    <property type="term" value="C:plasma membrane"/>
    <property type="evidence" value="ECO:0007669"/>
    <property type="project" value="TreeGrafter"/>
</dbReference>
<dbReference type="InterPro" id="IPR013783">
    <property type="entry name" value="Ig-like_fold"/>
</dbReference>
<dbReference type="Gene3D" id="2.60.40.10">
    <property type="entry name" value="Immunoglobulins"/>
    <property type="match status" value="8"/>
</dbReference>
<feature type="signal peptide" evidence="8">
    <location>
        <begin position="1"/>
        <end position="21"/>
    </location>
</feature>
<dbReference type="EMBL" id="HBUF01224672">
    <property type="protein sequence ID" value="CAG6670928.1"/>
    <property type="molecule type" value="Transcribed_RNA"/>
</dbReference>
<sequence length="1312" mass="145000">MCNMISSLTVCFLSVVISVRGSNPIMEHDTHEGEDFTLECRFPPHLSSQEPTLYWLRTNRRNHDNVAIRTTPFDKDYKIDYRPDSGRYDLIISNASFERDNGKFECRLKAAGSGQDLHSQVYTVTVLTPPQLPKISPGSNPVATEGRVIELVCSTSGGSPDPQIRWYKEGVRQPLDSSIKVGTDKDATISAVLSYNPSRTDDGAVFRCVVWNRAMPEGAKLEAKTTLSVNYFPRVEIGPENPLRLEKEGSVTLQCIVDAKPRVNSVRWERNGRFIATTFTYALQKVTAADAGEYTCSADNGLGQPGEAVLNLDVQYGPQVVIESGGQGVARTREIEDGESVTIHCNATSNPPPITVEWLREGRPDFRQSGNILRLHRVSADSAGTYTCRASNVLTPSSLGKQRVNKSANASVTLLVRHRPGEARISPDKPVVLELASATLSCLASPPGWPMPQYRWWRDNDDSQSGNPTVLATGPKLQIPSAHLGSEGKYHCQATNEMGHGGIGTVHLTVHQAPTFTLKLQPHITKRASDSDFSVSCAAQGKPKPLVKWMKDGREISSKLFEIATEESEDIIPGRNTYIVKSVLRFSGRDRPGGNQLIPADRGDYSCAFENEVHRTESIMHLRIEHEPIVLQKHNKVAYELNDNAVILCEVQAYPRPEFHWSLNNNPSPLTSSGSKGHYEINTSVSEREGAGDVYISNLTISNIKDYDYGDYNCRVINTLGSVRVSIKLQTKGPPEKPEALHATDVGPRHVVLEWMPGFDGGLKNTKYFVSYKKVLRTNDNEIDNDCYASKRLSNVGDSWQEFDCQVNNPCNVTSLEQHQSYVFKMKAYNPKGHSNYSDEAVVMTRVERIPQPQRVTFDPETHALVVNLAATCLQLVGIVEAITDPTMNLADENDWQQIQSIPLIPSGSSATRREATVLSLVSRRRNSNGRALEEDFVDDAQESIGAQPVVTGGDVRVRVKLCLASDHSVCGDTTEAELGPAFIKEATSFSTPTLVALCVSLVIFILFVALIFVFCKCKKKQTKKNGKDYDMNSTTENGKECMTNIMDETDFLKENQENSKIKDTSLDGRTTLSLEVPQVPKDVHPSIVQHAPPPYYPSGMENKGLEHSMDLALDEQGKPMNVVGPTYNGYHTPNQTPGEWMTMGYMTNSYSNSNNGGSVNSQDSLWQMKMASAHHNQQQAPQSDTRSQYGAYDPLTHGGYGVLDDYAQYRGGGNTPDAYSNAPPSRQDFGPPDKRLRQLYQEPTLHLGFPSHSTLRFPVSTARREWSTGSLPRPRAPSRVGGEPEVTGSASSAAPSVVRRESRVRFLNTQL</sequence>
<keyword evidence="7" id="KW-1133">Transmembrane helix</keyword>
<feature type="region of interest" description="Disordered" evidence="6">
    <location>
        <begin position="1264"/>
        <end position="1297"/>
    </location>
</feature>
<dbReference type="PANTHER" id="PTHR11640:SF134">
    <property type="entry name" value="ECHINOID, ISOFORM A-RELATED"/>
    <property type="match status" value="1"/>
</dbReference>
<protein>
    <submittedName>
        <fullName evidence="11">Hemicentin-1</fullName>
    </submittedName>
</protein>
<keyword evidence="4" id="KW-0325">Glycoprotein</keyword>
<dbReference type="SMART" id="SM00408">
    <property type="entry name" value="IGc2"/>
    <property type="match status" value="7"/>
</dbReference>
<dbReference type="InterPro" id="IPR051275">
    <property type="entry name" value="Cell_adhesion_signaling"/>
</dbReference>
<evidence type="ECO:0000256" key="7">
    <source>
        <dbReference type="SAM" id="Phobius"/>
    </source>
</evidence>
<dbReference type="PROSITE" id="PS50853">
    <property type="entry name" value="FN3"/>
    <property type="match status" value="1"/>
</dbReference>
<dbReference type="EMBL" id="HBUF01662907">
    <property type="protein sequence ID" value="CAG6789049.1"/>
    <property type="molecule type" value="Transcribed_RNA"/>
</dbReference>
<evidence type="ECO:0000256" key="1">
    <source>
        <dbReference type="ARBA" id="ARBA00004479"/>
    </source>
</evidence>
<dbReference type="InterPro" id="IPR003598">
    <property type="entry name" value="Ig_sub2"/>
</dbReference>
<feature type="domain" description="Ig-like" evidence="9">
    <location>
        <begin position="233"/>
        <end position="311"/>
    </location>
</feature>
<dbReference type="CDD" id="cd00063">
    <property type="entry name" value="FN3"/>
    <property type="match status" value="1"/>
</dbReference>
<feature type="domain" description="Ig-like" evidence="9">
    <location>
        <begin position="420"/>
        <end position="509"/>
    </location>
</feature>
<dbReference type="InterPro" id="IPR007110">
    <property type="entry name" value="Ig-like_dom"/>
</dbReference>
<dbReference type="InterPro" id="IPR036179">
    <property type="entry name" value="Ig-like_dom_sf"/>
</dbReference>
<feature type="domain" description="Ig-like" evidence="9">
    <location>
        <begin position="32"/>
        <end position="125"/>
    </location>
</feature>
<keyword evidence="7" id="KW-0812">Transmembrane</keyword>
<dbReference type="SMART" id="SM00409">
    <property type="entry name" value="IG"/>
    <property type="match status" value="7"/>
</dbReference>
<keyword evidence="3" id="KW-1015">Disulfide bond</keyword>
<feature type="transmembrane region" description="Helical" evidence="7">
    <location>
        <begin position="995"/>
        <end position="1016"/>
    </location>
</feature>
<feature type="domain" description="Ig-like" evidence="9">
    <location>
        <begin position="130"/>
        <end position="228"/>
    </location>
</feature>
<dbReference type="GO" id="GO:0050839">
    <property type="term" value="F:cell adhesion molecule binding"/>
    <property type="evidence" value="ECO:0007669"/>
    <property type="project" value="TreeGrafter"/>
</dbReference>
<evidence type="ECO:0000259" key="10">
    <source>
        <dbReference type="PROSITE" id="PS50853"/>
    </source>
</evidence>
<evidence type="ECO:0000256" key="8">
    <source>
        <dbReference type="SAM" id="SignalP"/>
    </source>
</evidence>
<evidence type="ECO:0000259" key="9">
    <source>
        <dbReference type="PROSITE" id="PS50835"/>
    </source>
</evidence>
<dbReference type="InterPro" id="IPR013162">
    <property type="entry name" value="CD80_C2-set"/>
</dbReference>
<feature type="chain" id="PRO_5036429095" evidence="8">
    <location>
        <begin position="22"/>
        <end position="1312"/>
    </location>
</feature>
<dbReference type="Pfam" id="PF08205">
    <property type="entry name" value="C2-set_2"/>
    <property type="match status" value="1"/>
</dbReference>
<keyword evidence="5" id="KW-0393">Immunoglobulin domain</keyword>
<dbReference type="PROSITE" id="PS50835">
    <property type="entry name" value="IG_LIKE"/>
    <property type="match status" value="7"/>
</dbReference>
<dbReference type="SMART" id="SM00060">
    <property type="entry name" value="FN3"/>
    <property type="match status" value="1"/>
</dbReference>
<proteinExistence type="predicted"/>
<name>A0A8D9BP41_9HEMI</name>
<dbReference type="Pfam" id="PF13927">
    <property type="entry name" value="Ig_3"/>
    <property type="match status" value="4"/>
</dbReference>
<dbReference type="Pfam" id="PF00041">
    <property type="entry name" value="fn3"/>
    <property type="match status" value="1"/>
</dbReference>
<evidence type="ECO:0000256" key="2">
    <source>
        <dbReference type="ARBA" id="ARBA00023136"/>
    </source>
</evidence>
<dbReference type="PANTHER" id="PTHR11640">
    <property type="entry name" value="NEPHRIN"/>
    <property type="match status" value="1"/>
</dbReference>
<evidence type="ECO:0000256" key="3">
    <source>
        <dbReference type="ARBA" id="ARBA00023157"/>
    </source>
</evidence>
<feature type="compositionally biased region" description="Polar residues" evidence="6">
    <location>
        <begin position="1175"/>
        <end position="1189"/>
    </location>
</feature>
<dbReference type="GO" id="GO:0098609">
    <property type="term" value="P:cell-cell adhesion"/>
    <property type="evidence" value="ECO:0007669"/>
    <property type="project" value="TreeGrafter"/>
</dbReference>
<evidence type="ECO:0000313" key="11">
    <source>
        <dbReference type="EMBL" id="CAG6789049.1"/>
    </source>
</evidence>
<organism evidence="11">
    <name type="scientific">Cacopsylla melanoneura</name>
    <dbReference type="NCBI Taxonomy" id="428564"/>
    <lineage>
        <taxon>Eukaryota</taxon>
        <taxon>Metazoa</taxon>
        <taxon>Ecdysozoa</taxon>
        <taxon>Arthropoda</taxon>
        <taxon>Hexapoda</taxon>
        <taxon>Insecta</taxon>
        <taxon>Pterygota</taxon>
        <taxon>Neoptera</taxon>
        <taxon>Paraneoptera</taxon>
        <taxon>Hemiptera</taxon>
        <taxon>Sternorrhyncha</taxon>
        <taxon>Psylloidea</taxon>
        <taxon>Psyllidae</taxon>
        <taxon>Psyllinae</taxon>
        <taxon>Cacopsylla</taxon>
    </lineage>
</organism>
<evidence type="ECO:0000256" key="6">
    <source>
        <dbReference type="SAM" id="MobiDB-lite"/>
    </source>
</evidence>
<dbReference type="InterPro" id="IPR003599">
    <property type="entry name" value="Ig_sub"/>
</dbReference>
<evidence type="ECO:0000256" key="5">
    <source>
        <dbReference type="ARBA" id="ARBA00023319"/>
    </source>
</evidence>
<comment type="subcellular location">
    <subcellularLocation>
        <location evidence="1">Membrane</location>
        <topology evidence="1">Single-pass type I membrane protein</topology>
    </subcellularLocation>
</comment>
<dbReference type="InterPro" id="IPR036116">
    <property type="entry name" value="FN3_sf"/>
</dbReference>
<feature type="domain" description="Fibronectin type-III" evidence="10">
    <location>
        <begin position="737"/>
        <end position="848"/>
    </location>
</feature>
<dbReference type="GO" id="GO:0005911">
    <property type="term" value="C:cell-cell junction"/>
    <property type="evidence" value="ECO:0007669"/>
    <property type="project" value="TreeGrafter"/>
</dbReference>
<evidence type="ECO:0000256" key="4">
    <source>
        <dbReference type="ARBA" id="ARBA00023180"/>
    </source>
</evidence>
<dbReference type="SUPFAM" id="SSF49265">
    <property type="entry name" value="Fibronectin type III"/>
    <property type="match status" value="1"/>
</dbReference>
<feature type="domain" description="Ig-like" evidence="9">
    <location>
        <begin position="514"/>
        <end position="618"/>
    </location>
</feature>
<keyword evidence="8" id="KW-0732">Signal</keyword>
<feature type="region of interest" description="Disordered" evidence="6">
    <location>
        <begin position="1172"/>
        <end position="1191"/>
    </location>
</feature>
<accession>A0A8D9BP41</accession>
<feature type="domain" description="Ig-like" evidence="9">
    <location>
        <begin position="318"/>
        <end position="413"/>
    </location>
</feature>
<feature type="region of interest" description="Disordered" evidence="6">
    <location>
        <begin position="1209"/>
        <end position="1233"/>
    </location>
</feature>
<dbReference type="SUPFAM" id="SSF48726">
    <property type="entry name" value="Immunoglobulin"/>
    <property type="match status" value="6"/>
</dbReference>
<reference evidence="11" key="1">
    <citation type="submission" date="2021-05" db="EMBL/GenBank/DDBJ databases">
        <authorList>
            <person name="Alioto T."/>
            <person name="Alioto T."/>
            <person name="Gomez Garrido J."/>
        </authorList>
    </citation>
    <scope>NUCLEOTIDE SEQUENCE</scope>
</reference>
<dbReference type="CDD" id="cd00096">
    <property type="entry name" value="Ig"/>
    <property type="match status" value="2"/>
</dbReference>